<protein>
    <submittedName>
        <fullName evidence="1">Uncharacterized protein</fullName>
    </submittedName>
</protein>
<dbReference type="EMBL" id="JAOSLA010000003">
    <property type="protein sequence ID" value="MCU7237220.1"/>
    <property type="molecule type" value="Genomic_DNA"/>
</dbReference>
<organism evidence="1 2">
    <name type="scientific">Pseudomonas peradeniyensis</name>
    <dbReference type="NCBI Taxonomy" id="2745488"/>
    <lineage>
        <taxon>Bacteria</taxon>
        <taxon>Pseudomonadati</taxon>
        <taxon>Pseudomonadota</taxon>
        <taxon>Gammaproteobacteria</taxon>
        <taxon>Pseudomonadales</taxon>
        <taxon>Pseudomonadaceae</taxon>
        <taxon>Pseudomonas</taxon>
    </lineage>
</organism>
<keyword evidence="2" id="KW-1185">Reference proteome</keyword>
<name>A0ABT2V7G3_9PSED</name>
<proteinExistence type="predicted"/>
<evidence type="ECO:0000313" key="2">
    <source>
        <dbReference type="Proteomes" id="UP001139994"/>
    </source>
</evidence>
<dbReference type="RefSeq" id="WP_156329611.1">
    <property type="nucleotide sequence ID" value="NZ_JAOSLA010000003.1"/>
</dbReference>
<reference evidence="1" key="3">
    <citation type="journal article" date="2023" name="mSystems">
        <title>Charting the Lipopeptidome of Nonpathogenic Pseudomonas.</title>
        <authorList>
            <person name="Cesa-Luna C."/>
            <person name="Geudens N."/>
            <person name="Girard L."/>
            <person name="De Roo V."/>
            <person name="Maklad H.R."/>
            <person name="Martins J.C."/>
            <person name="Hofte M."/>
            <person name="De Mot R."/>
        </authorList>
    </citation>
    <scope>NUCLEOTIDE SEQUENCE</scope>
    <source>
        <strain evidence="1">COR51</strain>
    </source>
</reference>
<evidence type="ECO:0000313" key="1">
    <source>
        <dbReference type="EMBL" id="MCU7237220.1"/>
    </source>
</evidence>
<comment type="caution">
    <text evidence="1">The sequence shown here is derived from an EMBL/GenBank/DDBJ whole genome shotgun (WGS) entry which is preliminary data.</text>
</comment>
<sequence>MSEAVTSRKNLPEGQYSPMPELGKFTRDFIMAHEVAFIAPPYPNLKVGDKLKLRQVQISRSNHEEGNESEVPQTLFEFEHIVTSSDVGKEWKVIIPKHNLLAGSHVGHGHSVWSVNGMEESTSGPHVIFDTRGDS</sequence>
<accession>A0ABT2V7G3</accession>
<reference evidence="1" key="1">
    <citation type="journal article" date="2022" name="Microbiol. Spectr.">
        <title>An Nuclear Magnetic Resonance Fingerprint Matching Approach for the Identification and Structural Re-Evaluation of Pseudomonas Lipopeptides.</title>
        <authorList>
            <person name="De Roo V."/>
            <person name="Verleysen Y."/>
            <person name="Kovacs B."/>
            <person name="De Vleeschouwer M."/>
            <person name="Muangkaew P."/>
            <person name="Girard L."/>
            <person name="Hofte M."/>
            <person name="De Mot R."/>
            <person name="Madder A."/>
            <person name="Geudens N."/>
            <person name="Martins J.C."/>
        </authorList>
    </citation>
    <scope>NUCLEOTIDE SEQUENCE</scope>
    <source>
        <strain evidence="1">COR51</strain>
    </source>
</reference>
<reference evidence="1" key="2">
    <citation type="submission" date="2022-09" db="EMBL/GenBank/DDBJ databases">
        <authorList>
            <person name="Cesa-Luna C."/>
            <person name="Girard L."/>
            <person name="Lood C."/>
            <person name="Hofte M."/>
            <person name="De Mot R."/>
        </authorList>
    </citation>
    <scope>NUCLEOTIDE SEQUENCE</scope>
    <source>
        <strain evidence="1">COR51</strain>
    </source>
</reference>
<dbReference type="Proteomes" id="UP001139994">
    <property type="component" value="Unassembled WGS sequence"/>
</dbReference>
<gene>
    <name evidence="1" type="ORF">OC929_04090</name>
</gene>